<dbReference type="AlphaFoldDB" id="A0A4R6UJ17"/>
<evidence type="ECO:0000313" key="2">
    <source>
        <dbReference type="Proteomes" id="UP000295375"/>
    </source>
</evidence>
<organism evidence="1 2">
    <name type="scientific">Permianibacter aggregans</name>
    <dbReference type="NCBI Taxonomy" id="1510150"/>
    <lineage>
        <taxon>Bacteria</taxon>
        <taxon>Pseudomonadati</taxon>
        <taxon>Pseudomonadota</taxon>
        <taxon>Gammaproteobacteria</taxon>
        <taxon>Pseudomonadales</taxon>
        <taxon>Pseudomonadaceae</taxon>
        <taxon>Permianibacter</taxon>
    </lineage>
</organism>
<proteinExistence type="predicted"/>
<gene>
    <name evidence="1" type="ORF">EV696_11313</name>
</gene>
<comment type="caution">
    <text evidence="1">The sequence shown here is derived from an EMBL/GenBank/DDBJ whole genome shotgun (WGS) entry which is preliminary data.</text>
</comment>
<sequence length="43" mass="4613">MLLTIAGLATSFNDRSAFVGEQGIAATVESHERPVSPRDVRRG</sequence>
<keyword evidence="2" id="KW-1185">Reference proteome</keyword>
<dbReference type="EMBL" id="SNYM01000013">
    <property type="protein sequence ID" value="TDQ46472.1"/>
    <property type="molecule type" value="Genomic_DNA"/>
</dbReference>
<protein>
    <submittedName>
        <fullName evidence="1">Uncharacterized protein</fullName>
    </submittedName>
</protein>
<reference evidence="1 2" key="1">
    <citation type="submission" date="2019-03" db="EMBL/GenBank/DDBJ databases">
        <title>Genomic Encyclopedia of Type Strains, Phase IV (KMG-IV): sequencing the most valuable type-strain genomes for metagenomic binning, comparative biology and taxonomic classification.</title>
        <authorList>
            <person name="Goeker M."/>
        </authorList>
    </citation>
    <scope>NUCLEOTIDE SEQUENCE [LARGE SCALE GENOMIC DNA]</scope>
    <source>
        <strain evidence="1 2">DSM 103792</strain>
    </source>
</reference>
<dbReference type="Proteomes" id="UP000295375">
    <property type="component" value="Unassembled WGS sequence"/>
</dbReference>
<accession>A0A4R6UJ17</accession>
<name>A0A4R6UJ17_9GAMM</name>
<evidence type="ECO:0000313" key="1">
    <source>
        <dbReference type="EMBL" id="TDQ46472.1"/>
    </source>
</evidence>